<protein>
    <submittedName>
        <fullName evidence="1">Uncharacterized protein</fullName>
    </submittedName>
</protein>
<evidence type="ECO:0000313" key="2">
    <source>
        <dbReference type="Proteomes" id="UP001139384"/>
    </source>
</evidence>
<reference evidence="1" key="1">
    <citation type="submission" date="2022-01" db="EMBL/GenBank/DDBJ databases">
        <title>Draft Genome Sequences of Seven Type Strains of the Genus Streptomyces.</title>
        <authorList>
            <person name="Aziz S."/>
            <person name="Coretto E."/>
            <person name="Chronakova A."/>
            <person name="Sproer C."/>
            <person name="Huber K."/>
            <person name="Nouioui I."/>
            <person name="Gross H."/>
        </authorList>
    </citation>
    <scope>NUCLEOTIDE SEQUENCE</scope>
    <source>
        <strain evidence="1">DSM 103493</strain>
    </source>
</reference>
<name>A0A9X1PWB2_STRM4</name>
<dbReference type="AlphaFoldDB" id="A0A9X1PWB2"/>
<evidence type="ECO:0000313" key="1">
    <source>
        <dbReference type="EMBL" id="MCF1592491.1"/>
    </source>
</evidence>
<sequence>MPELRLPADDFKVGDHVHLEGGGTVEVRKIERGEKGALTVNPGDADQLDGHVWEHATVTRPDNEPMVYVALLGGTTISTARAVPFEHRELAEHVVAQWAQDRGRPATVEDWPRQRWQQHGPGGLSTVRRTEAQRRQVFSMGPRSWTPDGRELRTFLSDFEGWLWAWDFEPDTYTDQPAHHRVEHRPGTSALTEATARGTDEAAVRSAFEQACAEAQRTCGESPYRDLWETNRSNA</sequence>
<dbReference type="Proteomes" id="UP001139384">
    <property type="component" value="Unassembled WGS sequence"/>
</dbReference>
<comment type="caution">
    <text evidence="1">The sequence shown here is derived from an EMBL/GenBank/DDBJ whole genome shotgun (WGS) entry which is preliminary data.</text>
</comment>
<proteinExistence type="predicted"/>
<accession>A0A9X1PWB2</accession>
<dbReference type="RefSeq" id="WP_234760795.1">
    <property type="nucleotide sequence ID" value="NZ_JAKEIP010000005.1"/>
</dbReference>
<dbReference type="EMBL" id="JAKEIP010000005">
    <property type="protein sequence ID" value="MCF1592491.1"/>
    <property type="molecule type" value="Genomic_DNA"/>
</dbReference>
<keyword evidence="2" id="KW-1185">Reference proteome</keyword>
<organism evidence="1 2">
    <name type="scientific">Streptomyces muensis</name>
    <dbReference type="NCBI Taxonomy" id="1077944"/>
    <lineage>
        <taxon>Bacteria</taxon>
        <taxon>Bacillati</taxon>
        <taxon>Actinomycetota</taxon>
        <taxon>Actinomycetes</taxon>
        <taxon>Kitasatosporales</taxon>
        <taxon>Streptomycetaceae</taxon>
        <taxon>Streptomyces</taxon>
    </lineage>
</organism>
<gene>
    <name evidence="1" type="ORF">L0P92_02755</name>
</gene>